<evidence type="ECO:0000256" key="1">
    <source>
        <dbReference type="ARBA" id="ARBA00022679"/>
    </source>
</evidence>
<dbReference type="InterPro" id="IPR007737">
    <property type="entry name" value="Mga_HTH"/>
</dbReference>
<dbReference type="PROSITE" id="PS51094">
    <property type="entry name" value="PTS_EIIA_TYPE_2"/>
    <property type="match status" value="1"/>
</dbReference>
<keyword evidence="4" id="KW-0010">Activator</keyword>
<dbReference type="InterPro" id="IPR016152">
    <property type="entry name" value="PTrfase/Anion_transptr"/>
</dbReference>
<dbReference type="Pfam" id="PF00874">
    <property type="entry name" value="PRD"/>
    <property type="match status" value="2"/>
</dbReference>
<dbReference type="PROSITE" id="PS51372">
    <property type="entry name" value="PRD_2"/>
    <property type="match status" value="2"/>
</dbReference>
<keyword evidence="10" id="KW-1185">Reference proteome</keyword>
<comment type="caution">
    <text evidence="9">The sequence shown here is derived from an EMBL/GenBank/DDBJ whole genome shotgun (WGS) entry which is preliminary data.</text>
</comment>
<dbReference type="PANTHER" id="PTHR30185">
    <property type="entry name" value="CRYPTIC BETA-GLUCOSIDE BGL OPERON ANTITERMINATOR"/>
    <property type="match status" value="1"/>
</dbReference>
<dbReference type="InterPro" id="IPR013196">
    <property type="entry name" value="HTH_11"/>
</dbReference>
<keyword evidence="1" id="KW-0808">Transferase</keyword>
<evidence type="ECO:0000256" key="2">
    <source>
        <dbReference type="ARBA" id="ARBA00022737"/>
    </source>
</evidence>
<gene>
    <name evidence="9" type="ORF">J2S23_000442</name>
</gene>
<evidence type="ECO:0000313" key="10">
    <source>
        <dbReference type="Proteomes" id="UP001223079"/>
    </source>
</evidence>
<feature type="domain" description="PTS EIIA type-2" evidence="6">
    <location>
        <begin position="521"/>
        <end position="665"/>
    </location>
</feature>
<evidence type="ECO:0000259" key="8">
    <source>
        <dbReference type="PROSITE" id="PS51372"/>
    </source>
</evidence>
<dbReference type="SUPFAM" id="SSF52794">
    <property type="entry name" value="PTS system IIB component-like"/>
    <property type="match status" value="1"/>
</dbReference>
<dbReference type="RefSeq" id="WP_307121135.1">
    <property type="nucleotide sequence ID" value="NZ_JAUSTM010000003.1"/>
</dbReference>
<dbReference type="Gene3D" id="1.10.1790.10">
    <property type="entry name" value="PRD domain"/>
    <property type="match status" value="2"/>
</dbReference>
<dbReference type="InterPro" id="IPR013011">
    <property type="entry name" value="PTS_EIIB_2"/>
</dbReference>
<dbReference type="Gene3D" id="3.40.930.10">
    <property type="entry name" value="Mannitol-specific EII, Chain A"/>
    <property type="match status" value="1"/>
</dbReference>
<dbReference type="Gene3D" id="3.40.50.2300">
    <property type="match status" value="1"/>
</dbReference>
<evidence type="ECO:0000256" key="5">
    <source>
        <dbReference type="ARBA" id="ARBA00023163"/>
    </source>
</evidence>
<dbReference type="SUPFAM" id="SSF63520">
    <property type="entry name" value="PTS-regulatory domain, PRD"/>
    <property type="match status" value="2"/>
</dbReference>
<proteinExistence type="predicted"/>
<keyword evidence="3" id="KW-0805">Transcription regulation</keyword>
<evidence type="ECO:0000259" key="6">
    <source>
        <dbReference type="PROSITE" id="PS51094"/>
    </source>
</evidence>
<keyword evidence="5" id="KW-0804">Transcription</keyword>
<accession>A0ABT9YPJ9</accession>
<keyword evidence="2" id="KW-0677">Repeat</keyword>
<sequence>MLTNKEKTLVQHLLKHREDYTTSMELAELLSCSDRTIRTYIRNISQELADVAGVELVSKQGQGYQLRVQDEETFKQLTKEFGQAEVAFSSLETTDINDRHSYILNKLLLEQKKLFFDDLAEELFVSRSTLSSDFKKIRKDLAPYHLKIESRANKGVYVEGEEQQIRRFIMDYFFSSGFFQTLYQYVDEELVYGKINFEALTVIVLDECREAKLKLSDFVIQNLVVHLALAIRRLAQGFHISAIDEVIGNQYVKEFEVARKIMDRISLATKLHFPEEEVAYIALHLISKGKIENGSSHDLDDVSRIRQELNQALEGIGDQYLAGLQQDFQLLEGLLTHLTTLYLRSSNGIVLENPLLEDIKTNYPQAFELAKETLEIMPSFQDFVLSDDEIAYVALHFMAAQERYKEQFKFNVLVICATGYGSAQMLRSRIENELRQYVTISDVVGYYEITDEKFKGIDFIISSIDLSNLIFSVPVYTTSVFLKEDELADIRQKIEQLDQVRHQNKQKADVNHQDISQLFDQMFSADYFISYDTSIPSKNQVLEELVDSLSRHEQSPYKERMLELMTQRERLSSVLFSESIAVPHPIKPVSETLKIAVALIPSGLNWEDEAESIKLVFLPSLSTGSNDGLKTITNAIVDLVDQPDLIEKISQSQDFETFKRLFVEELGGER</sequence>
<dbReference type="CDD" id="cd05568">
    <property type="entry name" value="PTS_IIB_bgl_like"/>
    <property type="match status" value="1"/>
</dbReference>
<dbReference type="InterPro" id="IPR036634">
    <property type="entry name" value="PRD_sf"/>
</dbReference>
<evidence type="ECO:0000256" key="3">
    <source>
        <dbReference type="ARBA" id="ARBA00023015"/>
    </source>
</evidence>
<dbReference type="Pfam" id="PF00359">
    <property type="entry name" value="PTS_EIIA_2"/>
    <property type="match status" value="1"/>
</dbReference>
<dbReference type="Gene3D" id="1.10.10.10">
    <property type="entry name" value="Winged helix-like DNA-binding domain superfamily/Winged helix DNA-binding domain"/>
    <property type="match status" value="2"/>
</dbReference>
<dbReference type="InterPro" id="IPR050661">
    <property type="entry name" value="BglG_antiterminators"/>
</dbReference>
<name>A0ABT9YPJ9_9STRE</name>
<dbReference type="InterPro" id="IPR036095">
    <property type="entry name" value="PTS_EIIB-like_sf"/>
</dbReference>
<dbReference type="Proteomes" id="UP001223079">
    <property type="component" value="Unassembled WGS sequence"/>
</dbReference>
<protein>
    <submittedName>
        <fullName evidence="9">Lichenan operon transcriptional antiterminator</fullName>
    </submittedName>
</protein>
<dbReference type="Pfam" id="PF08279">
    <property type="entry name" value="HTH_11"/>
    <property type="match status" value="1"/>
</dbReference>
<feature type="domain" description="PTS EIIB type-2" evidence="7">
    <location>
        <begin position="410"/>
        <end position="502"/>
    </location>
</feature>
<evidence type="ECO:0000256" key="4">
    <source>
        <dbReference type="ARBA" id="ARBA00023159"/>
    </source>
</evidence>
<evidence type="ECO:0000313" key="9">
    <source>
        <dbReference type="EMBL" id="MDQ0221906.1"/>
    </source>
</evidence>
<organism evidence="9 10">
    <name type="scientific">Streptococcus moroccensis</name>
    <dbReference type="NCBI Taxonomy" id="1451356"/>
    <lineage>
        <taxon>Bacteria</taxon>
        <taxon>Bacillati</taxon>
        <taxon>Bacillota</taxon>
        <taxon>Bacilli</taxon>
        <taxon>Lactobacillales</taxon>
        <taxon>Streptococcaceae</taxon>
        <taxon>Streptococcus</taxon>
    </lineage>
</organism>
<dbReference type="Pfam" id="PF05043">
    <property type="entry name" value="Mga"/>
    <property type="match status" value="1"/>
</dbReference>
<dbReference type="InterPro" id="IPR011608">
    <property type="entry name" value="PRD"/>
</dbReference>
<dbReference type="InterPro" id="IPR002178">
    <property type="entry name" value="PTS_EIIA_type-2_dom"/>
</dbReference>
<feature type="domain" description="PRD" evidence="8">
    <location>
        <begin position="300"/>
        <end position="407"/>
    </location>
</feature>
<feature type="domain" description="PRD" evidence="8">
    <location>
        <begin position="187"/>
        <end position="295"/>
    </location>
</feature>
<reference evidence="9 10" key="1">
    <citation type="submission" date="2023-07" db="EMBL/GenBank/DDBJ databases">
        <title>Genomic Encyclopedia of Type Strains, Phase IV (KMG-IV): sequencing the most valuable type-strain genomes for metagenomic binning, comparative biology and taxonomic classification.</title>
        <authorList>
            <person name="Goeker M."/>
        </authorList>
    </citation>
    <scope>NUCLEOTIDE SEQUENCE [LARGE SCALE GENOMIC DNA]</scope>
    <source>
        <strain evidence="9 10">DSM 105143</strain>
    </source>
</reference>
<dbReference type="SUPFAM" id="SSF55804">
    <property type="entry name" value="Phoshotransferase/anion transport protein"/>
    <property type="match status" value="1"/>
</dbReference>
<dbReference type="PROSITE" id="PS51099">
    <property type="entry name" value="PTS_EIIB_TYPE_2"/>
    <property type="match status" value="1"/>
</dbReference>
<evidence type="ECO:0000259" key="7">
    <source>
        <dbReference type="PROSITE" id="PS51099"/>
    </source>
</evidence>
<dbReference type="EMBL" id="JAUSTM010000003">
    <property type="protein sequence ID" value="MDQ0221906.1"/>
    <property type="molecule type" value="Genomic_DNA"/>
</dbReference>
<dbReference type="InterPro" id="IPR036388">
    <property type="entry name" value="WH-like_DNA-bd_sf"/>
</dbReference>
<dbReference type="PANTHER" id="PTHR30185:SF18">
    <property type="entry name" value="TRANSCRIPTIONAL REGULATOR MTLR"/>
    <property type="match status" value="1"/>
</dbReference>